<dbReference type="Gene3D" id="1.10.1280.10">
    <property type="entry name" value="Di-copper center containing domain from catechol oxidase"/>
    <property type="match status" value="1"/>
</dbReference>
<dbReference type="SUPFAM" id="SSF48056">
    <property type="entry name" value="Di-copper centre-containing domain"/>
    <property type="match status" value="1"/>
</dbReference>
<proteinExistence type="inferred from homology"/>
<gene>
    <name evidence="10" type="ORF">P167DRAFT_571375</name>
</gene>
<dbReference type="EC" id="1.14.18.1" evidence="2"/>
<evidence type="ECO:0000259" key="9">
    <source>
        <dbReference type="PROSITE" id="PS00498"/>
    </source>
</evidence>
<feature type="domain" description="Tyrosinase copper-binding" evidence="9">
    <location>
        <begin position="372"/>
        <end position="383"/>
    </location>
</feature>
<comment type="catalytic activity">
    <reaction evidence="6">
        <text>2 L-dopa + O2 = 2 L-dopaquinone + 2 H2O</text>
        <dbReference type="Rhea" id="RHEA:34287"/>
        <dbReference type="ChEBI" id="CHEBI:15377"/>
        <dbReference type="ChEBI" id="CHEBI:15379"/>
        <dbReference type="ChEBI" id="CHEBI:57504"/>
        <dbReference type="ChEBI" id="CHEBI:57924"/>
        <dbReference type="EC" id="1.14.18.1"/>
    </reaction>
</comment>
<evidence type="ECO:0000256" key="3">
    <source>
        <dbReference type="ARBA" id="ARBA00022723"/>
    </source>
</evidence>
<dbReference type="InterPro" id="IPR008922">
    <property type="entry name" value="Di-copper_centre_dom_sf"/>
</dbReference>
<dbReference type="EMBL" id="ML119112">
    <property type="protein sequence ID" value="RPB15727.1"/>
    <property type="molecule type" value="Genomic_DNA"/>
</dbReference>
<evidence type="ECO:0000256" key="6">
    <source>
        <dbReference type="ARBA" id="ARBA00048233"/>
    </source>
</evidence>
<dbReference type="PRINTS" id="PR00092">
    <property type="entry name" value="TYROSINASE"/>
</dbReference>
<feature type="region of interest" description="Disordered" evidence="8">
    <location>
        <begin position="1"/>
        <end position="23"/>
    </location>
</feature>
<reference evidence="10 11" key="1">
    <citation type="journal article" date="2018" name="Nat. Ecol. Evol.">
        <title>Pezizomycetes genomes reveal the molecular basis of ectomycorrhizal truffle lifestyle.</title>
        <authorList>
            <person name="Murat C."/>
            <person name="Payen T."/>
            <person name="Noel B."/>
            <person name="Kuo A."/>
            <person name="Morin E."/>
            <person name="Chen J."/>
            <person name="Kohler A."/>
            <person name="Krizsan K."/>
            <person name="Balestrini R."/>
            <person name="Da Silva C."/>
            <person name="Montanini B."/>
            <person name="Hainaut M."/>
            <person name="Levati E."/>
            <person name="Barry K.W."/>
            <person name="Belfiori B."/>
            <person name="Cichocki N."/>
            <person name="Clum A."/>
            <person name="Dockter R.B."/>
            <person name="Fauchery L."/>
            <person name="Guy J."/>
            <person name="Iotti M."/>
            <person name="Le Tacon F."/>
            <person name="Lindquist E.A."/>
            <person name="Lipzen A."/>
            <person name="Malagnac F."/>
            <person name="Mello A."/>
            <person name="Molinier V."/>
            <person name="Miyauchi S."/>
            <person name="Poulain J."/>
            <person name="Riccioni C."/>
            <person name="Rubini A."/>
            <person name="Sitrit Y."/>
            <person name="Splivallo R."/>
            <person name="Traeger S."/>
            <person name="Wang M."/>
            <person name="Zifcakova L."/>
            <person name="Wipf D."/>
            <person name="Zambonelli A."/>
            <person name="Paolocci F."/>
            <person name="Nowrousian M."/>
            <person name="Ottonello S."/>
            <person name="Baldrian P."/>
            <person name="Spatafora J.W."/>
            <person name="Henrissat B."/>
            <person name="Nagy L.G."/>
            <person name="Aury J.M."/>
            <person name="Wincker P."/>
            <person name="Grigoriev I.V."/>
            <person name="Bonfante P."/>
            <person name="Martin F.M."/>
        </authorList>
    </citation>
    <scope>NUCLEOTIDE SEQUENCE [LARGE SCALE GENOMIC DNA]</scope>
    <source>
        <strain evidence="10 11">CCBAS932</strain>
    </source>
</reference>
<dbReference type="InterPro" id="IPR050316">
    <property type="entry name" value="Tyrosinase/Hemocyanin"/>
</dbReference>
<dbReference type="AlphaFoldDB" id="A0A3N4KYW5"/>
<accession>A0A3N4KYW5</accession>
<keyword evidence="5" id="KW-0470">Melanin biosynthesis</keyword>
<dbReference type="GO" id="GO:0046872">
    <property type="term" value="F:metal ion binding"/>
    <property type="evidence" value="ECO:0007669"/>
    <property type="project" value="UniProtKB-KW"/>
</dbReference>
<dbReference type="InParanoid" id="A0A3N4KYW5"/>
<name>A0A3N4KYW5_9PEZI</name>
<dbReference type="PANTHER" id="PTHR11474:SF76">
    <property type="entry name" value="SHKT DOMAIN-CONTAINING PROTEIN"/>
    <property type="match status" value="1"/>
</dbReference>
<keyword evidence="11" id="KW-1185">Reference proteome</keyword>
<dbReference type="OrthoDB" id="6132182at2759"/>
<dbReference type="GO" id="GO:0042438">
    <property type="term" value="P:melanin biosynthetic process"/>
    <property type="evidence" value="ECO:0007669"/>
    <property type="project" value="UniProtKB-KW"/>
</dbReference>
<evidence type="ECO:0000256" key="8">
    <source>
        <dbReference type="SAM" id="MobiDB-lite"/>
    </source>
</evidence>
<evidence type="ECO:0000256" key="4">
    <source>
        <dbReference type="ARBA" id="ARBA00023008"/>
    </source>
</evidence>
<dbReference type="InterPro" id="IPR002227">
    <property type="entry name" value="Tyrosinase_Cu-bd"/>
</dbReference>
<comment type="similarity">
    <text evidence="1">Belongs to the tyrosinase family.</text>
</comment>
<evidence type="ECO:0000256" key="7">
    <source>
        <dbReference type="ARBA" id="ARBA00048881"/>
    </source>
</evidence>
<dbReference type="STRING" id="1392247.A0A3N4KYW5"/>
<dbReference type="PROSITE" id="PS00498">
    <property type="entry name" value="TYROSINASE_2"/>
    <property type="match status" value="1"/>
</dbReference>
<keyword evidence="4" id="KW-0186">Copper</keyword>
<dbReference type="Proteomes" id="UP000277580">
    <property type="component" value="Unassembled WGS sequence"/>
</dbReference>
<dbReference type="GO" id="GO:0004503">
    <property type="term" value="F:tyrosinase activity"/>
    <property type="evidence" value="ECO:0007669"/>
    <property type="project" value="UniProtKB-EC"/>
</dbReference>
<feature type="compositionally biased region" description="Basic and acidic residues" evidence="8">
    <location>
        <begin position="13"/>
        <end position="22"/>
    </location>
</feature>
<organism evidence="10 11">
    <name type="scientific">Morchella conica CCBAS932</name>
    <dbReference type="NCBI Taxonomy" id="1392247"/>
    <lineage>
        <taxon>Eukaryota</taxon>
        <taxon>Fungi</taxon>
        <taxon>Dikarya</taxon>
        <taxon>Ascomycota</taxon>
        <taxon>Pezizomycotina</taxon>
        <taxon>Pezizomycetes</taxon>
        <taxon>Pezizales</taxon>
        <taxon>Morchellaceae</taxon>
        <taxon>Morchella</taxon>
    </lineage>
</organism>
<evidence type="ECO:0000313" key="11">
    <source>
        <dbReference type="Proteomes" id="UP000277580"/>
    </source>
</evidence>
<evidence type="ECO:0000256" key="2">
    <source>
        <dbReference type="ARBA" id="ARBA00011906"/>
    </source>
</evidence>
<protein>
    <recommendedName>
        <fullName evidence="2">tyrosinase</fullName>
        <ecNumber evidence="2">1.14.18.1</ecNumber>
    </recommendedName>
</protein>
<sequence length="430" mass="50510">MASGFKSLPLADNGHDTQKAGEIEPTWQDNISKLFSAPYWLPEDTRESVGASWIAMMKFWGPTDLSNYDHVKKKATSIYQHCRSKSMPLTDDPSQYFPEEALELIRHWTNQGYRKVSTDPIVRETVIPEPHDPPVTWRNRKDIRNLTPEELQTYRAKLEDILGVGRVKSKWQELEFLHANWCLHYQEATFLWHRAYLRYVEELIDFPIPYWNCLAAESKDPNSEFSGLPKEFCDEEYEHPTKGTRPNPLRYALALIDDPDVEKHRFVERDPILYSREAGEEWNRKVRMFELYQEQIGFSLQQKTYSQPMNITQEQGLPYGTSWASIPEFDEEQLDEDYPYRAEFDGLFEQPHDNIHGWIGPDMANNSFTGFDPVFLSYHGNIDRITEIFLRSRRGLTFTSSFPLRPFINQARELSYSDPREYIYTMVGDT</sequence>
<comment type="catalytic activity">
    <reaction evidence="7">
        <text>L-tyrosine + O2 = L-dopaquinone + H2O</text>
        <dbReference type="Rhea" id="RHEA:18117"/>
        <dbReference type="ChEBI" id="CHEBI:15377"/>
        <dbReference type="ChEBI" id="CHEBI:15379"/>
        <dbReference type="ChEBI" id="CHEBI:57924"/>
        <dbReference type="ChEBI" id="CHEBI:58315"/>
        <dbReference type="EC" id="1.14.18.1"/>
    </reaction>
</comment>
<evidence type="ECO:0000313" key="10">
    <source>
        <dbReference type="EMBL" id="RPB15727.1"/>
    </source>
</evidence>
<dbReference type="PANTHER" id="PTHR11474">
    <property type="entry name" value="TYROSINASE FAMILY MEMBER"/>
    <property type="match status" value="1"/>
</dbReference>
<evidence type="ECO:0000256" key="1">
    <source>
        <dbReference type="ARBA" id="ARBA00009928"/>
    </source>
</evidence>
<evidence type="ECO:0000256" key="5">
    <source>
        <dbReference type="ARBA" id="ARBA00023101"/>
    </source>
</evidence>
<keyword evidence="3" id="KW-0479">Metal-binding</keyword>
<dbReference type="Pfam" id="PF00264">
    <property type="entry name" value="Tyrosinase"/>
    <property type="match status" value="1"/>
</dbReference>